<dbReference type="PhylomeDB" id="A7SVU5"/>
<gene>
    <name evidence="2" type="ORF">NEMVEDRAFT_v1g218269</name>
</gene>
<feature type="coiled-coil region" evidence="1">
    <location>
        <begin position="341"/>
        <end position="368"/>
    </location>
</feature>
<sequence>MAPFEELNIEPFTKRARIIKCTMVFKVLNGMAPDHLMAKFKRFADVHLKNTRQAKNDLVLPRIKHNYGKRTFEYSGAKLWNSLPRETKECRCVGSFAMALQKLTFLTSAIFDAIQSCCGRLPKACEYRNEFIKMRTQVIEQSALADNLQLEAQNLQTWVETNIDRYSELKKELEDINREQDHILKAMDIDIEIILNNKTKDIMDAIKAKNNTRDELDYLQVSNMYESAIENAMNIGFPLLTLLISGGGVAYQFAKKSRAHEEVFELERRKAIRLKTPPYAQIARRKTSLIKNFKTKYGQIKDRLNTKFGRSIRFVKNIGLALSIFSAAFDIYNVINQAKKCEEIRDDAKEARDTMAKALAKFDEAIQNITTSKEIMYSVARRKSYLDLAYLGVVTWIHVRDSCQIPSVARRVVVFDDDNVSDL</sequence>
<dbReference type="AlphaFoldDB" id="A7SVU5"/>
<dbReference type="EMBL" id="DS469845">
    <property type="protein sequence ID" value="EDO32162.1"/>
    <property type="molecule type" value="Genomic_DNA"/>
</dbReference>
<reference evidence="2 3" key="1">
    <citation type="journal article" date="2007" name="Science">
        <title>Sea anemone genome reveals ancestral eumetazoan gene repertoire and genomic organization.</title>
        <authorList>
            <person name="Putnam N.H."/>
            <person name="Srivastava M."/>
            <person name="Hellsten U."/>
            <person name="Dirks B."/>
            <person name="Chapman J."/>
            <person name="Salamov A."/>
            <person name="Terry A."/>
            <person name="Shapiro H."/>
            <person name="Lindquist E."/>
            <person name="Kapitonov V.V."/>
            <person name="Jurka J."/>
            <person name="Genikhovich G."/>
            <person name="Grigoriev I.V."/>
            <person name="Lucas S.M."/>
            <person name="Steele R.E."/>
            <person name="Finnerty J.R."/>
            <person name="Technau U."/>
            <person name="Martindale M.Q."/>
            <person name="Rokhsar D.S."/>
        </authorList>
    </citation>
    <scope>NUCLEOTIDE SEQUENCE [LARGE SCALE GENOMIC DNA]</scope>
    <source>
        <strain evidence="3">CH2 X CH6</strain>
    </source>
</reference>
<dbReference type="InParanoid" id="A7SVU5"/>
<evidence type="ECO:0000256" key="1">
    <source>
        <dbReference type="SAM" id="Coils"/>
    </source>
</evidence>
<evidence type="ECO:0000313" key="3">
    <source>
        <dbReference type="Proteomes" id="UP000001593"/>
    </source>
</evidence>
<dbReference type="HOGENOM" id="CLU_649419_0_0_1"/>
<feature type="coiled-coil region" evidence="1">
    <location>
        <begin position="159"/>
        <end position="186"/>
    </location>
</feature>
<proteinExistence type="predicted"/>
<organism evidence="2 3">
    <name type="scientific">Nematostella vectensis</name>
    <name type="common">Starlet sea anemone</name>
    <dbReference type="NCBI Taxonomy" id="45351"/>
    <lineage>
        <taxon>Eukaryota</taxon>
        <taxon>Metazoa</taxon>
        <taxon>Cnidaria</taxon>
        <taxon>Anthozoa</taxon>
        <taxon>Hexacorallia</taxon>
        <taxon>Actiniaria</taxon>
        <taxon>Edwardsiidae</taxon>
        <taxon>Nematostella</taxon>
    </lineage>
</organism>
<dbReference type="Proteomes" id="UP000001593">
    <property type="component" value="Unassembled WGS sequence"/>
</dbReference>
<name>A7SVU5_NEMVE</name>
<accession>A7SVU5</accession>
<keyword evidence="3" id="KW-1185">Reference proteome</keyword>
<dbReference type="OMA" id="WVETNID"/>
<protein>
    <submittedName>
        <fullName evidence="2">Uncharacterized protein</fullName>
    </submittedName>
</protein>
<keyword evidence="1" id="KW-0175">Coiled coil</keyword>
<evidence type="ECO:0000313" key="2">
    <source>
        <dbReference type="EMBL" id="EDO32162.1"/>
    </source>
</evidence>